<keyword evidence="3" id="KW-1185">Reference proteome</keyword>
<comment type="caution">
    <text evidence="2">The sequence shown here is derived from an EMBL/GenBank/DDBJ whole genome shotgun (WGS) entry which is preliminary data.</text>
</comment>
<dbReference type="Proteomes" id="UP001193680">
    <property type="component" value="Unassembled WGS sequence"/>
</dbReference>
<dbReference type="RefSeq" id="WP_185979509.1">
    <property type="nucleotide sequence ID" value="NZ_JACBGI020000080.1"/>
</dbReference>
<organism evidence="2 3">
    <name type="scientific">Thiomicrorhabdus heinhorstiae</name>
    <dbReference type="NCBI Taxonomy" id="2748010"/>
    <lineage>
        <taxon>Bacteria</taxon>
        <taxon>Pseudomonadati</taxon>
        <taxon>Pseudomonadota</taxon>
        <taxon>Gammaproteobacteria</taxon>
        <taxon>Thiotrichales</taxon>
        <taxon>Piscirickettsiaceae</taxon>
        <taxon>Thiomicrorhabdus</taxon>
    </lineage>
</organism>
<gene>
    <name evidence="2" type="ORF">H8792_012455</name>
</gene>
<evidence type="ECO:0000256" key="1">
    <source>
        <dbReference type="SAM" id="MobiDB-lite"/>
    </source>
</evidence>
<accession>A0ABS0BZC8</accession>
<proteinExistence type="predicted"/>
<dbReference type="EMBL" id="JACBGI020000080">
    <property type="protein sequence ID" value="MBF6059148.1"/>
    <property type="molecule type" value="Genomic_DNA"/>
</dbReference>
<reference evidence="2 3" key="1">
    <citation type="submission" date="2020-06" db="EMBL/GenBank/DDBJ databases">
        <authorList>
            <person name="Scott K."/>
        </authorList>
    </citation>
    <scope>NUCLEOTIDE SEQUENCE [LARGE SCALE GENOMIC DNA]</scope>
    <source>
        <strain evidence="2 3">HH1</strain>
    </source>
</reference>
<sequence>MKHADWTPEGDCLPTFVDDQVVLPIPVFATRQSDRAVSAQIREKIAAATAGDRPGNAKATTAERNIKR</sequence>
<feature type="compositionally biased region" description="Polar residues" evidence="1">
    <location>
        <begin position="58"/>
        <end position="68"/>
    </location>
</feature>
<feature type="region of interest" description="Disordered" evidence="1">
    <location>
        <begin position="48"/>
        <end position="68"/>
    </location>
</feature>
<evidence type="ECO:0000313" key="2">
    <source>
        <dbReference type="EMBL" id="MBF6059148.1"/>
    </source>
</evidence>
<name>A0ABS0BZC8_9GAMM</name>
<protein>
    <submittedName>
        <fullName evidence="2">Uncharacterized protein</fullName>
    </submittedName>
</protein>
<reference evidence="2 3" key="2">
    <citation type="submission" date="2020-11" db="EMBL/GenBank/DDBJ databases">
        <title>Sulfur oxidizing isolate from Hospital Hole Sinkhole.</title>
        <authorList>
            <person name="Scott K.M."/>
        </authorList>
    </citation>
    <scope>NUCLEOTIDE SEQUENCE [LARGE SCALE GENOMIC DNA]</scope>
    <source>
        <strain evidence="2 3">HH1</strain>
    </source>
</reference>
<evidence type="ECO:0000313" key="3">
    <source>
        <dbReference type="Proteomes" id="UP001193680"/>
    </source>
</evidence>